<evidence type="ECO:0000313" key="5">
    <source>
        <dbReference type="EMBL" id="EMR00906.1"/>
    </source>
</evidence>
<reference evidence="5 6" key="1">
    <citation type="journal article" date="2013" name="Genome Announc.">
        <title>Draft Genome Sequence of Cesiribacter andamanensis Strain AMV16T, Isolated from a Soil Sample from a Mud Volcano in the Andaman Islands, India.</title>
        <authorList>
            <person name="Shivaji S."/>
            <person name="Ara S."/>
            <person name="Begum Z."/>
            <person name="Srinivas T.N."/>
            <person name="Singh A."/>
            <person name="Kumar Pinnaka A."/>
        </authorList>
    </citation>
    <scope>NUCLEOTIDE SEQUENCE [LARGE SCALE GENOMIC DNA]</scope>
    <source>
        <strain evidence="5 6">AMV16</strain>
    </source>
</reference>
<feature type="binding site" evidence="4">
    <location>
        <position position="214"/>
    </location>
    <ligand>
        <name>a divalent metal cation</name>
        <dbReference type="ChEBI" id="CHEBI:60240"/>
        <label>1</label>
    </ligand>
</feature>
<feature type="binding site" evidence="4">
    <location>
        <position position="20"/>
    </location>
    <ligand>
        <name>a divalent metal cation</name>
        <dbReference type="ChEBI" id="CHEBI:60240"/>
        <label>1</label>
    </ligand>
</feature>
<dbReference type="GO" id="GO:0046872">
    <property type="term" value="F:metal ion binding"/>
    <property type="evidence" value="ECO:0007669"/>
    <property type="project" value="UniProtKB-KW"/>
</dbReference>
<name>M7N119_9BACT</name>
<dbReference type="EC" id="3.1.21.-" evidence="5"/>
<evidence type="ECO:0000256" key="4">
    <source>
        <dbReference type="PIRSR" id="PIRSR005902-1"/>
    </source>
</evidence>
<evidence type="ECO:0000256" key="2">
    <source>
        <dbReference type="ARBA" id="ARBA00022723"/>
    </source>
</evidence>
<dbReference type="EMBL" id="AODQ01000169">
    <property type="protein sequence ID" value="EMR00906.1"/>
    <property type="molecule type" value="Genomic_DNA"/>
</dbReference>
<keyword evidence="6" id="KW-1185">Reference proteome</keyword>
<dbReference type="InterPro" id="IPR032466">
    <property type="entry name" value="Metal_Hydrolase"/>
</dbReference>
<dbReference type="SUPFAM" id="SSF51556">
    <property type="entry name" value="Metallo-dependent hydrolases"/>
    <property type="match status" value="1"/>
</dbReference>
<feature type="binding site" evidence="4">
    <location>
        <position position="165"/>
    </location>
    <ligand>
        <name>a divalent metal cation</name>
        <dbReference type="ChEBI" id="CHEBI:60240"/>
        <label>2</label>
    </ligand>
</feature>
<dbReference type="FunFam" id="3.20.20.140:FF:000005">
    <property type="entry name" value="TatD family hydrolase"/>
    <property type="match status" value="1"/>
</dbReference>
<dbReference type="PATRIC" id="fig|1279009.4.peg.4015"/>
<dbReference type="STRING" id="1279009.ADICEAN_03973"/>
<feature type="binding site" evidence="4">
    <location>
        <position position="18"/>
    </location>
    <ligand>
        <name>a divalent metal cation</name>
        <dbReference type="ChEBI" id="CHEBI:60240"/>
        <label>1</label>
    </ligand>
</feature>
<dbReference type="InterPro" id="IPR018228">
    <property type="entry name" value="DNase_TatD-rel_CS"/>
</dbReference>
<organism evidence="5 6">
    <name type="scientific">Cesiribacter andamanensis AMV16</name>
    <dbReference type="NCBI Taxonomy" id="1279009"/>
    <lineage>
        <taxon>Bacteria</taxon>
        <taxon>Pseudomonadati</taxon>
        <taxon>Bacteroidota</taxon>
        <taxon>Cytophagia</taxon>
        <taxon>Cytophagales</taxon>
        <taxon>Cesiribacteraceae</taxon>
        <taxon>Cesiribacter</taxon>
    </lineage>
</organism>
<dbReference type="InterPro" id="IPR001130">
    <property type="entry name" value="TatD-like"/>
</dbReference>
<protein>
    <submittedName>
        <fullName evidence="5">Putative deoxyribonuclease YcfH</fullName>
        <ecNumber evidence="5">3.1.21.-</ecNumber>
    </submittedName>
</protein>
<comment type="similarity">
    <text evidence="1">Belongs to the metallo-dependent hydrolases superfamily. TatD-type hydrolase family.</text>
</comment>
<evidence type="ECO:0000313" key="6">
    <source>
        <dbReference type="Proteomes" id="UP000011910"/>
    </source>
</evidence>
<dbReference type="CDD" id="cd01310">
    <property type="entry name" value="TatD_DNAse"/>
    <property type="match status" value="1"/>
</dbReference>
<dbReference type="Proteomes" id="UP000011910">
    <property type="component" value="Unassembled WGS sequence"/>
</dbReference>
<feature type="binding site" evidence="4">
    <location>
        <position position="140"/>
    </location>
    <ligand>
        <name>a divalent metal cation</name>
        <dbReference type="ChEBI" id="CHEBI:60240"/>
        <label>2</label>
    </ligand>
</feature>
<dbReference type="PANTHER" id="PTHR46124">
    <property type="entry name" value="D-AMINOACYL-TRNA DEACYLASE"/>
    <property type="match status" value="1"/>
</dbReference>
<evidence type="ECO:0000256" key="3">
    <source>
        <dbReference type="ARBA" id="ARBA00022801"/>
    </source>
</evidence>
<dbReference type="GO" id="GO:0004536">
    <property type="term" value="F:DNA nuclease activity"/>
    <property type="evidence" value="ECO:0007669"/>
    <property type="project" value="InterPro"/>
</dbReference>
<dbReference type="GO" id="GO:0005829">
    <property type="term" value="C:cytosol"/>
    <property type="evidence" value="ECO:0007669"/>
    <property type="project" value="TreeGrafter"/>
</dbReference>
<dbReference type="Pfam" id="PF01026">
    <property type="entry name" value="TatD_DNase"/>
    <property type="match status" value="1"/>
</dbReference>
<comment type="caution">
    <text evidence="5">The sequence shown here is derived from an EMBL/GenBank/DDBJ whole genome shotgun (WGS) entry which is preliminary data.</text>
</comment>
<proteinExistence type="inferred from homology"/>
<dbReference type="Gene3D" id="3.20.20.140">
    <property type="entry name" value="Metal-dependent hydrolases"/>
    <property type="match status" value="1"/>
</dbReference>
<keyword evidence="2 4" id="KW-0479">Metal-binding</keyword>
<dbReference type="PANTHER" id="PTHR46124:SF4">
    <property type="entry name" value="HYDROLASE TATD"/>
    <property type="match status" value="1"/>
</dbReference>
<dbReference type="eggNOG" id="COG0084">
    <property type="taxonomic scope" value="Bacteria"/>
</dbReference>
<dbReference type="RefSeq" id="WP_009197348.1">
    <property type="nucleotide sequence ID" value="NZ_AODQ01000169.1"/>
</dbReference>
<dbReference type="InterPro" id="IPR015991">
    <property type="entry name" value="TatD/YcfH-like"/>
</dbReference>
<dbReference type="GO" id="GO:0016788">
    <property type="term" value="F:hydrolase activity, acting on ester bonds"/>
    <property type="evidence" value="ECO:0007669"/>
    <property type="project" value="InterPro"/>
</dbReference>
<dbReference type="AlphaFoldDB" id="M7N119"/>
<accession>M7N119</accession>
<gene>
    <name evidence="5" type="primary">ycfH</name>
    <name evidence="5" type="ORF">ADICEAN_03973</name>
</gene>
<feature type="binding site" evidence="4">
    <location>
        <position position="104"/>
    </location>
    <ligand>
        <name>a divalent metal cation</name>
        <dbReference type="ChEBI" id="CHEBI:60240"/>
        <label>1</label>
    </ligand>
</feature>
<dbReference type="NCBIfam" id="TIGR00010">
    <property type="entry name" value="YchF/TatD family DNA exonuclease"/>
    <property type="match status" value="1"/>
</dbReference>
<dbReference type="PIRSF" id="PIRSF005902">
    <property type="entry name" value="DNase_TatD"/>
    <property type="match status" value="1"/>
</dbReference>
<evidence type="ECO:0000256" key="1">
    <source>
        <dbReference type="ARBA" id="ARBA00009275"/>
    </source>
</evidence>
<keyword evidence="3 5" id="KW-0378">Hydrolase</keyword>
<sequence>MERPKLPKQSALSYIDSHAHIYSKAFDEDRAQVLERAAELGVYRLYMPNIDVPSIDQMLETELRYPQCVPMMGLHPCSVQKDFERQLYTMEDWLGRRSFAAIGEIGLDLYWDKSLFEQQKEAFRIQVGWAKQKGLPVVIHTREAMPQTLELLEELQDGQLQGVLHCFTGTLEEAQKALALGFYLGIGGVATFKNGGLDAVIPHIPLQKLVLETDSPYLAPVPHRGKRNSPEYIPIVARRVAELCKTSEADIAQASTAATLSLFQAHV</sequence>
<dbReference type="PROSITE" id="PS01091">
    <property type="entry name" value="TATD_3"/>
    <property type="match status" value="1"/>
</dbReference>